<dbReference type="Proteomes" id="UP001611450">
    <property type="component" value="Unassembled WGS sequence"/>
</dbReference>
<protein>
    <submittedName>
        <fullName evidence="1">Uncharacterized protein</fullName>
    </submittedName>
</protein>
<comment type="caution">
    <text evidence="1">The sequence shown here is derived from an EMBL/GenBank/DDBJ whole genome shotgun (WGS) entry which is preliminary data.</text>
</comment>
<keyword evidence="2" id="KW-1185">Reference proteome</keyword>
<dbReference type="RefSeq" id="WP_396945784.1">
    <property type="nucleotide sequence ID" value="NZ_JBIRXV010000001.1"/>
</dbReference>
<gene>
    <name evidence="1" type="ORF">ACH47G_02955</name>
</gene>
<sequence length="80" mass="8718">MANARPGSTIVVPVGRYILARPHDPQKVQGCNADPTTGDLNLTAPTVLRGAGRDRTVLDVAPQLHIRVRARARHRLHEPV</sequence>
<dbReference type="InterPro" id="IPR012334">
    <property type="entry name" value="Pectin_lyas_fold"/>
</dbReference>
<dbReference type="Gene3D" id="2.160.20.10">
    <property type="entry name" value="Single-stranded right-handed beta-helix, Pectin lyase-like"/>
    <property type="match status" value="1"/>
</dbReference>
<name>A0ABW7W8W7_9NOCA</name>
<evidence type="ECO:0000313" key="2">
    <source>
        <dbReference type="Proteomes" id="UP001611450"/>
    </source>
</evidence>
<evidence type="ECO:0000313" key="1">
    <source>
        <dbReference type="EMBL" id="MFI2319423.1"/>
    </source>
</evidence>
<accession>A0ABW7W8W7</accession>
<dbReference type="EMBL" id="JBIRXV010000001">
    <property type="protein sequence ID" value="MFI2319423.1"/>
    <property type="molecule type" value="Genomic_DNA"/>
</dbReference>
<reference evidence="1 2" key="1">
    <citation type="submission" date="2024-10" db="EMBL/GenBank/DDBJ databases">
        <title>The Natural Products Discovery Center: Release of the First 8490 Sequenced Strains for Exploring Actinobacteria Biosynthetic Diversity.</title>
        <authorList>
            <person name="Kalkreuter E."/>
            <person name="Kautsar S.A."/>
            <person name="Yang D."/>
            <person name="Bader C.D."/>
            <person name="Teijaro C.N."/>
            <person name="Fluegel L."/>
            <person name="Davis C.M."/>
            <person name="Simpson J.R."/>
            <person name="Lauterbach L."/>
            <person name="Steele A.D."/>
            <person name="Gui C."/>
            <person name="Meng S."/>
            <person name="Li G."/>
            <person name="Viehrig K."/>
            <person name="Ye F."/>
            <person name="Su P."/>
            <person name="Kiefer A.F."/>
            <person name="Nichols A."/>
            <person name="Cepeda A.J."/>
            <person name="Yan W."/>
            <person name="Fan B."/>
            <person name="Jiang Y."/>
            <person name="Adhikari A."/>
            <person name="Zheng C.-J."/>
            <person name="Schuster L."/>
            <person name="Cowan T.M."/>
            <person name="Smanski M.J."/>
            <person name="Chevrette M.G."/>
            <person name="De Carvalho L.P.S."/>
            <person name="Shen B."/>
        </authorList>
    </citation>
    <scope>NUCLEOTIDE SEQUENCE [LARGE SCALE GENOMIC DNA]</scope>
    <source>
        <strain evidence="1 2">NPDC019626</strain>
    </source>
</reference>
<organism evidence="1 2">
    <name type="scientific">Nocardia beijingensis</name>
    <dbReference type="NCBI Taxonomy" id="95162"/>
    <lineage>
        <taxon>Bacteria</taxon>
        <taxon>Bacillati</taxon>
        <taxon>Actinomycetota</taxon>
        <taxon>Actinomycetes</taxon>
        <taxon>Mycobacteriales</taxon>
        <taxon>Nocardiaceae</taxon>
        <taxon>Nocardia</taxon>
    </lineage>
</organism>
<proteinExistence type="predicted"/>